<organism evidence="3 4">
    <name type="scientific">Aquimarina hainanensis</name>
    <dbReference type="NCBI Taxonomy" id="1578017"/>
    <lineage>
        <taxon>Bacteria</taxon>
        <taxon>Pseudomonadati</taxon>
        <taxon>Bacteroidota</taxon>
        <taxon>Flavobacteriia</taxon>
        <taxon>Flavobacteriales</taxon>
        <taxon>Flavobacteriaceae</taxon>
        <taxon>Aquimarina</taxon>
    </lineage>
</organism>
<comment type="caution">
    <text evidence="3">The sequence shown here is derived from an EMBL/GenBank/DDBJ whole genome shotgun (WGS) entry which is preliminary data.</text>
</comment>
<proteinExistence type="predicted"/>
<dbReference type="EMBL" id="JBHULX010000033">
    <property type="protein sequence ID" value="MFD2592307.1"/>
    <property type="molecule type" value="Genomic_DNA"/>
</dbReference>
<gene>
    <name evidence="3" type="ORF">ACFSTE_15825</name>
</gene>
<dbReference type="InterPro" id="IPR052404">
    <property type="entry name" value="SPP1-like_terminase"/>
</dbReference>
<dbReference type="InterPro" id="IPR038713">
    <property type="entry name" value="Terminase_Gp1_N_sf"/>
</dbReference>
<dbReference type="Proteomes" id="UP001597459">
    <property type="component" value="Unassembled WGS sequence"/>
</dbReference>
<keyword evidence="1" id="KW-1188">Viral release from host cell</keyword>
<dbReference type="RefSeq" id="WP_378256725.1">
    <property type="nucleotide sequence ID" value="NZ_JBHSJV010000001.1"/>
</dbReference>
<reference evidence="4" key="1">
    <citation type="journal article" date="2019" name="Int. J. Syst. Evol. Microbiol.">
        <title>The Global Catalogue of Microorganisms (GCM) 10K type strain sequencing project: providing services to taxonomists for standard genome sequencing and annotation.</title>
        <authorList>
            <consortium name="The Broad Institute Genomics Platform"/>
            <consortium name="The Broad Institute Genome Sequencing Center for Infectious Disease"/>
            <person name="Wu L."/>
            <person name="Ma J."/>
        </authorList>
    </citation>
    <scope>NUCLEOTIDE SEQUENCE [LARGE SCALE GENOMIC DNA]</scope>
    <source>
        <strain evidence="4">KCTC 42423</strain>
    </source>
</reference>
<dbReference type="InterPro" id="IPR005335">
    <property type="entry name" value="Terminase_ssu"/>
</dbReference>
<evidence type="ECO:0000256" key="2">
    <source>
        <dbReference type="ARBA" id="ARBA00023219"/>
    </source>
</evidence>
<dbReference type="Gene3D" id="1.10.10.1400">
    <property type="entry name" value="Terminase, small subunit, N-terminal DNA-binding domain, HTH motif"/>
    <property type="match status" value="1"/>
</dbReference>
<evidence type="ECO:0000313" key="3">
    <source>
        <dbReference type="EMBL" id="MFD2592307.1"/>
    </source>
</evidence>
<sequence>MKLTKKREKFCKEYVKLDNASDAYRRSYNASKMSNKTINECASKLLANPKIAARVSELQRIAAEVAEKEFRIDSKELLNHLNILRKSSIDEYIDFVAEEEKDEQGNHKMVHKLKFKPFNELTKDQLMCIESIKEGRNGIELKLHGKDWTIDKIAKHIGFYAEHNYQKNNDLSKEEREKRIAVLKEKLGK</sequence>
<dbReference type="PANTHER" id="PTHR41328:SF2">
    <property type="entry name" value="TERMINASE SMALL SUBUNIT"/>
    <property type="match status" value="1"/>
</dbReference>
<keyword evidence="2" id="KW-0231">Viral genome packaging</keyword>
<accession>A0ABW5N9S5</accession>
<dbReference type="Pfam" id="PF03592">
    <property type="entry name" value="Terminase_2"/>
    <property type="match status" value="1"/>
</dbReference>
<evidence type="ECO:0000313" key="4">
    <source>
        <dbReference type="Proteomes" id="UP001597459"/>
    </source>
</evidence>
<keyword evidence="4" id="KW-1185">Reference proteome</keyword>
<protein>
    <submittedName>
        <fullName evidence="3">Terminase small subunit</fullName>
    </submittedName>
</protein>
<evidence type="ECO:0000256" key="1">
    <source>
        <dbReference type="ARBA" id="ARBA00022612"/>
    </source>
</evidence>
<dbReference type="PANTHER" id="PTHR41328">
    <property type="entry name" value="TERMINASE SMALL SUBUNIT-RELATED"/>
    <property type="match status" value="1"/>
</dbReference>
<name>A0ABW5N9S5_9FLAO</name>